<dbReference type="Gene3D" id="3.40.50.10190">
    <property type="entry name" value="BRCT domain"/>
    <property type="match status" value="1"/>
</dbReference>
<dbReference type="SUPFAM" id="SSF52113">
    <property type="entry name" value="BRCT domain"/>
    <property type="match status" value="1"/>
</dbReference>
<feature type="region of interest" description="Disordered" evidence="1">
    <location>
        <begin position="1"/>
        <end position="278"/>
    </location>
</feature>
<feature type="compositionally biased region" description="Low complexity" evidence="1">
    <location>
        <begin position="304"/>
        <end position="315"/>
    </location>
</feature>
<feature type="region of interest" description="Disordered" evidence="1">
    <location>
        <begin position="608"/>
        <end position="630"/>
    </location>
</feature>
<sequence>MDSPPKRMTRARAAAKAGETTVKTAKIVTAAAKARSLSSATASTKSTAAKRKTRADENDDAEDDFDKFNTRKTTRARSTKACDSERSSITTEATSSSNTDVRRRVSRKPADEAKAENSTGLSRLRGRPRKTPLQNPEPAAGESTTKATRPHNRTASKTNAEDTRPAMKKTVKFQEAGKENVSLASKAKAAASTSGLRVRPSRRAATAMSKSPTNSSSDSFETASKKPLSPKKVTQMPVSRDRESSEDELAGGGEPRMLMKSPIKSSTNQHINDKPLNITYETNQDNQILDATTRAAVPASTLASPPRRLPTSPTRDSLKSPAKRPGCSVQLPGSLMKPRPLPTGDHQDQPALFQSPAKRPPSPIKGSVYPLMVGGTPLHGQTSVQTSLLQSPAKRAMPGMRPLADGANKKDMLLARTPKMQPIVASSSNITTSERPSQLLLAEESQTGETGEPADDPFTGPIDSPRFPGRMSAVLPRHADPLLNGNTMQYGGDDEELDLFRSPASRGKPCLSHSKDLLGSQSAVVSIEASEEGLNAEPMALGESARKVENVHEVGDPETQKCSEAAAETHAIKRCPMFQLRGSVLNPCHDFESDFESEDDLSPLKQLPVQQSCPGRRSEKGRNSIYATQRASRRSTLGLTSLAEQFGAWAPVSSRKASIDHSNVAKDAHGDSATAVTPTRTGITDSETISMSNSFFEDEILVHSGLEQPRKHDKAQAEQGVDDDAITMEDIVMTDEDVALAAEANNMSLMADHADGSNETQRLDEVLSEASQEYGDENKFPVDPSLSSERDLTQSTPSRPFQQRPYFTTTKIPLKPADDSEPSPCKKRGRSASHISAESAGKLPRSATVISYSPTKEKQRMSILSPEGPFSIQASGDLWSYAGTPGRTPRRDINSGLLRGAVVFVDVHTTEGADASGIFVELLSQMGAKCVKTWYWNPTGSLSSEGSTSKVGITHVVFKDGGKRTMEKVRQTNGVVHCVGVSWVLDCERENKWLDESHYYIDTALIPRGGARRRKSMEPKAIANLNGIIVSGSTKSSKTPSTPKNRRESTMWMHTPSDQGEQDDEDLEWSCALLTPVPKTPAPETIAKYAADLPQTPSWEDVSDIPSPLKQSLLTRTCPPKESNYRDLGEGILSQEKDERVMMRLMAARRKSLQFAPKIGSPLAKTWE</sequence>
<keyword evidence="4" id="KW-1185">Reference proteome</keyword>
<evidence type="ECO:0000259" key="2">
    <source>
        <dbReference type="PROSITE" id="PS50172"/>
    </source>
</evidence>
<dbReference type="AlphaFoldDB" id="A0A179G7B6"/>
<feature type="region of interest" description="Disordered" evidence="1">
    <location>
        <begin position="295"/>
        <end position="382"/>
    </location>
</feature>
<evidence type="ECO:0000313" key="4">
    <source>
        <dbReference type="Proteomes" id="UP000078397"/>
    </source>
</evidence>
<feature type="compositionally biased region" description="Basic and acidic residues" evidence="1">
    <location>
        <begin position="100"/>
        <end position="115"/>
    </location>
</feature>
<accession>A0A179G7B6</accession>
<feature type="compositionally biased region" description="Low complexity" evidence="1">
    <location>
        <begin position="11"/>
        <end position="47"/>
    </location>
</feature>
<dbReference type="GO" id="GO:0000278">
    <property type="term" value="P:mitotic cell cycle"/>
    <property type="evidence" value="ECO:0007669"/>
    <property type="project" value="TreeGrafter"/>
</dbReference>
<feature type="region of interest" description="Disordered" evidence="1">
    <location>
        <begin position="444"/>
        <end position="470"/>
    </location>
</feature>
<dbReference type="InterPro" id="IPR036420">
    <property type="entry name" value="BRCT_dom_sf"/>
</dbReference>
<dbReference type="CDD" id="cd17716">
    <property type="entry name" value="BRCT_microcephalin_rpt1"/>
    <property type="match status" value="1"/>
</dbReference>
<feature type="compositionally biased region" description="Polar residues" evidence="1">
    <location>
        <begin position="208"/>
        <end position="222"/>
    </location>
</feature>
<evidence type="ECO:0000256" key="1">
    <source>
        <dbReference type="SAM" id="MobiDB-lite"/>
    </source>
</evidence>
<feature type="region of interest" description="Disordered" evidence="1">
    <location>
        <begin position="772"/>
        <end position="843"/>
    </location>
</feature>
<organism evidence="3 4">
    <name type="scientific">Pochonia chlamydosporia 170</name>
    <dbReference type="NCBI Taxonomy" id="1380566"/>
    <lineage>
        <taxon>Eukaryota</taxon>
        <taxon>Fungi</taxon>
        <taxon>Dikarya</taxon>
        <taxon>Ascomycota</taxon>
        <taxon>Pezizomycotina</taxon>
        <taxon>Sordariomycetes</taxon>
        <taxon>Hypocreomycetidae</taxon>
        <taxon>Hypocreales</taxon>
        <taxon>Clavicipitaceae</taxon>
        <taxon>Pochonia</taxon>
    </lineage>
</organism>
<dbReference type="OrthoDB" id="2384350at2759"/>
<dbReference type="Proteomes" id="UP000078397">
    <property type="component" value="Unassembled WGS sequence"/>
</dbReference>
<name>A0A179G7B6_METCM</name>
<feature type="compositionally biased region" description="Low complexity" evidence="1">
    <location>
        <begin position="1033"/>
        <end position="1043"/>
    </location>
</feature>
<proteinExistence type="predicted"/>
<dbReference type="InterPro" id="IPR001357">
    <property type="entry name" value="BRCT_dom"/>
</dbReference>
<feature type="domain" description="BRCT" evidence="2">
    <location>
        <begin position="893"/>
        <end position="1001"/>
    </location>
</feature>
<evidence type="ECO:0000313" key="3">
    <source>
        <dbReference type="EMBL" id="OAQ73428.1"/>
    </source>
</evidence>
<feature type="compositionally biased region" description="Polar residues" evidence="1">
    <location>
        <begin position="793"/>
        <end position="811"/>
    </location>
</feature>
<dbReference type="InterPro" id="IPR022047">
    <property type="entry name" value="Microcephalin-like"/>
</dbReference>
<dbReference type="STRING" id="1380566.A0A179G7B6"/>
<protein>
    <recommendedName>
        <fullName evidence="2">BRCT domain-containing protein</fullName>
    </recommendedName>
</protein>
<comment type="caution">
    <text evidence="3">The sequence shown here is derived from an EMBL/GenBank/DDBJ whole genome shotgun (WGS) entry which is preliminary data.</text>
</comment>
<feature type="region of interest" description="Disordered" evidence="1">
    <location>
        <begin position="1031"/>
        <end position="1063"/>
    </location>
</feature>
<dbReference type="PANTHER" id="PTHR14625:SF3">
    <property type="entry name" value="MICROCEPHALIN"/>
    <property type="match status" value="1"/>
</dbReference>
<dbReference type="EMBL" id="LSBJ02000001">
    <property type="protein sequence ID" value="OAQ73428.1"/>
    <property type="molecule type" value="Genomic_DNA"/>
</dbReference>
<dbReference type="PANTHER" id="PTHR14625">
    <property type="entry name" value="MICROCEPHALIN"/>
    <property type="match status" value="1"/>
</dbReference>
<dbReference type="PROSITE" id="PS50172">
    <property type="entry name" value="BRCT"/>
    <property type="match status" value="1"/>
</dbReference>
<dbReference type="KEGG" id="pchm:VFPPC_01139"/>
<feature type="compositionally biased region" description="Polar residues" evidence="1">
    <location>
        <begin position="87"/>
        <end position="99"/>
    </location>
</feature>
<reference evidence="3 4" key="1">
    <citation type="journal article" date="2016" name="PLoS Pathog.">
        <title>Biosynthesis of antibiotic leucinostatins in bio-control fungus Purpureocillium lilacinum and their inhibition on phytophthora revealed by genome mining.</title>
        <authorList>
            <person name="Wang G."/>
            <person name="Liu Z."/>
            <person name="Lin R."/>
            <person name="Li E."/>
            <person name="Mao Z."/>
            <person name="Ling J."/>
            <person name="Yang Y."/>
            <person name="Yin W.B."/>
            <person name="Xie B."/>
        </authorList>
    </citation>
    <scope>NUCLEOTIDE SEQUENCE [LARGE SCALE GENOMIC DNA]</scope>
    <source>
        <strain evidence="3">170</strain>
    </source>
</reference>
<gene>
    <name evidence="3" type="ORF">VFPPC_01139</name>
</gene>
<dbReference type="GeneID" id="28845016"/>
<dbReference type="RefSeq" id="XP_018149511.1">
    <property type="nucleotide sequence ID" value="XM_018281022.1"/>
</dbReference>